<dbReference type="Proteomes" id="UP001607302">
    <property type="component" value="Unassembled WGS sequence"/>
</dbReference>
<evidence type="ECO:0000313" key="2">
    <source>
        <dbReference type="Proteomes" id="UP001607302"/>
    </source>
</evidence>
<proteinExistence type="predicted"/>
<accession>A0ABD2AWN2</accession>
<dbReference type="AlphaFoldDB" id="A0ABD2AWN2"/>
<dbReference type="EMBL" id="JAUDFV010000138">
    <property type="protein sequence ID" value="KAL2725024.1"/>
    <property type="molecule type" value="Genomic_DNA"/>
</dbReference>
<organism evidence="1 2">
    <name type="scientific">Vespula squamosa</name>
    <name type="common">Southern yellow jacket</name>
    <name type="synonym">Wasp</name>
    <dbReference type="NCBI Taxonomy" id="30214"/>
    <lineage>
        <taxon>Eukaryota</taxon>
        <taxon>Metazoa</taxon>
        <taxon>Ecdysozoa</taxon>
        <taxon>Arthropoda</taxon>
        <taxon>Hexapoda</taxon>
        <taxon>Insecta</taxon>
        <taxon>Pterygota</taxon>
        <taxon>Neoptera</taxon>
        <taxon>Endopterygota</taxon>
        <taxon>Hymenoptera</taxon>
        <taxon>Apocrita</taxon>
        <taxon>Aculeata</taxon>
        <taxon>Vespoidea</taxon>
        <taxon>Vespidae</taxon>
        <taxon>Vespinae</taxon>
        <taxon>Vespula</taxon>
    </lineage>
</organism>
<reference evidence="1 2" key="1">
    <citation type="journal article" date="2024" name="Ann. Entomol. Soc. Am.">
        <title>Genomic analyses of the southern and eastern yellowjacket wasps (Hymenoptera: Vespidae) reveal evolutionary signatures of social life.</title>
        <authorList>
            <person name="Catto M.A."/>
            <person name="Caine P.B."/>
            <person name="Orr S.E."/>
            <person name="Hunt B.G."/>
            <person name="Goodisman M.A.D."/>
        </authorList>
    </citation>
    <scope>NUCLEOTIDE SEQUENCE [LARGE SCALE GENOMIC DNA]</scope>
    <source>
        <strain evidence="1">233</strain>
        <tissue evidence="1">Head and thorax</tissue>
    </source>
</reference>
<evidence type="ECO:0000313" key="1">
    <source>
        <dbReference type="EMBL" id="KAL2725024.1"/>
    </source>
</evidence>
<protein>
    <submittedName>
        <fullName evidence="1">Uncharacterized protein</fullName>
    </submittedName>
</protein>
<gene>
    <name evidence="1" type="ORF">V1478_007697</name>
</gene>
<keyword evidence="2" id="KW-1185">Reference proteome</keyword>
<comment type="caution">
    <text evidence="1">The sequence shown here is derived from an EMBL/GenBank/DDBJ whole genome shotgun (WGS) entry which is preliminary data.</text>
</comment>
<name>A0ABD2AWN2_VESSQ</name>
<sequence length="75" mass="8905">MKYKIKLKNFMSSNIDTSINSMNRLNLFFRDKITILTLQSDYISENNNNSNRNSNNFEFSRFVTDMLFLDKGHVD</sequence>